<name>A0ABS9KNZ6_9BACT</name>
<feature type="repeat" description="TPR" evidence="1">
    <location>
        <begin position="431"/>
        <end position="464"/>
    </location>
</feature>
<protein>
    <submittedName>
        <fullName evidence="4">Serine hydrolase</fullName>
    </submittedName>
</protein>
<dbReference type="Gene3D" id="3.40.710.10">
    <property type="entry name" value="DD-peptidase/beta-lactamase superfamily"/>
    <property type="match status" value="1"/>
</dbReference>
<organism evidence="4 5">
    <name type="scientific">Terrimonas ginsenosidimutans</name>
    <dbReference type="NCBI Taxonomy" id="2908004"/>
    <lineage>
        <taxon>Bacteria</taxon>
        <taxon>Pseudomonadati</taxon>
        <taxon>Bacteroidota</taxon>
        <taxon>Chitinophagia</taxon>
        <taxon>Chitinophagales</taxon>
        <taxon>Chitinophagaceae</taxon>
        <taxon>Terrimonas</taxon>
    </lineage>
</organism>
<dbReference type="PANTHER" id="PTHR43283">
    <property type="entry name" value="BETA-LACTAMASE-RELATED"/>
    <property type="match status" value="1"/>
</dbReference>
<keyword evidence="2" id="KW-0732">Signal</keyword>
<sequence length="476" mass="53234">MRPLNTLTLSLMMAFSLAVIAQPSGRTTAETIDSLELHLPAWMNAADIPGLQAVLIQKGKVEWIKGFGLANAETKVPVDENTLFEAASLSKVMTAYGALKLVDQGKLNLDKPLNAYLGNNYEIGNDPRIRLITARRVLSHSAGFPNWRAPNAATLPIEFNPGERFSYSGEGFVYLSKVMEKLSGKDFESYMHDAVFVPLAMGNSYFSWQDTFAYRHVFRHDWQGMRSTRWEEKGFNAAASLHTSAGDYAKFMIALLNGTGLKKKTWLEMFTPQIRVDSTAFPELYWGLGVGLEIVGKRKSFWHWGDQGDSKCYMKADLSSKDGFLYFTNSANGLAVADRILEEAMGEFTPALAWLNYERFNPAVKELIRTAIDSGAATALAKYLGNRDKELSQQIPEVSMNGIGYKLLRLNKTDDAILVFEQNTKDYPASANTWDSLAEAYDKKGNKELAIRYYQKSLDLDAGNINAAEQIRRLKQ</sequence>
<accession>A0ABS9KNZ6</accession>
<dbReference type="SMART" id="SM00028">
    <property type="entry name" value="TPR"/>
    <property type="match status" value="1"/>
</dbReference>
<dbReference type="SUPFAM" id="SSF56601">
    <property type="entry name" value="beta-lactamase/transpeptidase-like"/>
    <property type="match status" value="1"/>
</dbReference>
<dbReference type="InterPro" id="IPR011990">
    <property type="entry name" value="TPR-like_helical_dom_sf"/>
</dbReference>
<dbReference type="PROSITE" id="PS50005">
    <property type="entry name" value="TPR"/>
    <property type="match status" value="1"/>
</dbReference>
<keyword evidence="5" id="KW-1185">Reference proteome</keyword>
<dbReference type="RefSeq" id="WP_237870090.1">
    <property type="nucleotide sequence ID" value="NZ_JAKLTR010000003.1"/>
</dbReference>
<reference evidence="4" key="1">
    <citation type="submission" date="2022-01" db="EMBL/GenBank/DDBJ databases">
        <authorList>
            <person name="Jo J.-H."/>
            <person name="Im W.-T."/>
        </authorList>
    </citation>
    <scope>NUCLEOTIDE SEQUENCE</scope>
    <source>
        <strain evidence="4">NA20</strain>
    </source>
</reference>
<feature type="signal peptide" evidence="2">
    <location>
        <begin position="1"/>
        <end position="21"/>
    </location>
</feature>
<evidence type="ECO:0000256" key="2">
    <source>
        <dbReference type="SAM" id="SignalP"/>
    </source>
</evidence>
<dbReference type="EMBL" id="JAKLTR010000003">
    <property type="protein sequence ID" value="MCG2614052.1"/>
    <property type="molecule type" value="Genomic_DNA"/>
</dbReference>
<evidence type="ECO:0000259" key="3">
    <source>
        <dbReference type="Pfam" id="PF00144"/>
    </source>
</evidence>
<keyword evidence="1" id="KW-0802">TPR repeat</keyword>
<dbReference type="InterPro" id="IPR001466">
    <property type="entry name" value="Beta-lactam-related"/>
</dbReference>
<dbReference type="InterPro" id="IPR019734">
    <property type="entry name" value="TPR_rpt"/>
</dbReference>
<comment type="caution">
    <text evidence="4">The sequence shown here is derived from an EMBL/GenBank/DDBJ whole genome shotgun (WGS) entry which is preliminary data.</text>
</comment>
<dbReference type="Pfam" id="PF13181">
    <property type="entry name" value="TPR_8"/>
    <property type="match status" value="1"/>
</dbReference>
<dbReference type="InterPro" id="IPR012338">
    <property type="entry name" value="Beta-lactam/transpept-like"/>
</dbReference>
<dbReference type="InterPro" id="IPR050789">
    <property type="entry name" value="Diverse_Enzym_Activities"/>
</dbReference>
<dbReference type="Gene3D" id="1.25.40.10">
    <property type="entry name" value="Tetratricopeptide repeat domain"/>
    <property type="match status" value="1"/>
</dbReference>
<dbReference type="Proteomes" id="UP001165367">
    <property type="component" value="Unassembled WGS sequence"/>
</dbReference>
<dbReference type="SUPFAM" id="SSF48452">
    <property type="entry name" value="TPR-like"/>
    <property type="match status" value="1"/>
</dbReference>
<dbReference type="PANTHER" id="PTHR43283:SF18">
    <property type="match status" value="1"/>
</dbReference>
<evidence type="ECO:0000256" key="1">
    <source>
        <dbReference type="PROSITE-ProRule" id="PRU00339"/>
    </source>
</evidence>
<gene>
    <name evidence="4" type="ORF">LZZ85_07155</name>
</gene>
<proteinExistence type="predicted"/>
<evidence type="ECO:0000313" key="4">
    <source>
        <dbReference type="EMBL" id="MCG2614052.1"/>
    </source>
</evidence>
<keyword evidence="4" id="KW-0378">Hydrolase</keyword>
<feature type="domain" description="Beta-lactamase-related" evidence="3">
    <location>
        <begin position="45"/>
        <end position="333"/>
    </location>
</feature>
<dbReference type="GO" id="GO:0016787">
    <property type="term" value="F:hydrolase activity"/>
    <property type="evidence" value="ECO:0007669"/>
    <property type="project" value="UniProtKB-KW"/>
</dbReference>
<feature type="chain" id="PRO_5047449815" evidence="2">
    <location>
        <begin position="22"/>
        <end position="476"/>
    </location>
</feature>
<dbReference type="Pfam" id="PF00144">
    <property type="entry name" value="Beta-lactamase"/>
    <property type="match status" value="1"/>
</dbReference>
<evidence type="ECO:0000313" key="5">
    <source>
        <dbReference type="Proteomes" id="UP001165367"/>
    </source>
</evidence>